<gene>
    <name evidence="7" type="ORF">Athai_40420</name>
</gene>
<feature type="transmembrane region" description="Helical" evidence="6">
    <location>
        <begin position="106"/>
        <end position="128"/>
    </location>
</feature>
<organism evidence="7 8">
    <name type="scientific">Actinocatenispora thailandica</name>
    <dbReference type="NCBI Taxonomy" id="227318"/>
    <lineage>
        <taxon>Bacteria</taxon>
        <taxon>Bacillati</taxon>
        <taxon>Actinomycetota</taxon>
        <taxon>Actinomycetes</taxon>
        <taxon>Micromonosporales</taxon>
        <taxon>Micromonosporaceae</taxon>
        <taxon>Actinocatenispora</taxon>
    </lineage>
</organism>
<evidence type="ECO:0000313" key="7">
    <source>
        <dbReference type="EMBL" id="BCJ36539.1"/>
    </source>
</evidence>
<reference evidence="7 8" key="1">
    <citation type="submission" date="2020-08" db="EMBL/GenBank/DDBJ databases">
        <title>Whole genome shotgun sequence of Actinocatenispora thailandica NBRC 105041.</title>
        <authorList>
            <person name="Komaki H."/>
            <person name="Tamura T."/>
        </authorList>
    </citation>
    <scope>NUCLEOTIDE SEQUENCE [LARGE SCALE GENOMIC DNA]</scope>
    <source>
        <strain evidence="7 8">NBRC 105041</strain>
    </source>
</reference>
<sequence>MRLMPAVAPPDAPIARLNPLAKLGAALAVSLAVLASIDPVTPAVALAGVLAVLPFAGLSYRRLLRRGWPILIGAALVGSANMLFAADQGGATYLDLGPLHLSSVSLAGGGALGLRVLAIALPGVVAFATVDPTDLADCLVQQLRVPARFAIGALAAYRLLPLLADEWELLGLARRARGIDAGANPLARGRLFAATMFALLVGAVRRGGRLATAMDARGFDAATPRTFARRHPFTGPDRLVLAGGVLLAAVALAVSIGTGTFVPLVG</sequence>
<keyword evidence="3 6" id="KW-0812">Transmembrane</keyword>
<keyword evidence="5 6" id="KW-0472">Membrane</keyword>
<evidence type="ECO:0000256" key="6">
    <source>
        <dbReference type="SAM" id="Phobius"/>
    </source>
</evidence>
<evidence type="ECO:0000256" key="3">
    <source>
        <dbReference type="ARBA" id="ARBA00022692"/>
    </source>
</evidence>
<keyword evidence="2" id="KW-1003">Cell membrane</keyword>
<dbReference type="InterPro" id="IPR051611">
    <property type="entry name" value="ECF_transporter_component"/>
</dbReference>
<dbReference type="Pfam" id="PF02361">
    <property type="entry name" value="CbiQ"/>
    <property type="match status" value="1"/>
</dbReference>
<evidence type="ECO:0000256" key="5">
    <source>
        <dbReference type="ARBA" id="ARBA00023136"/>
    </source>
</evidence>
<evidence type="ECO:0000313" key="8">
    <source>
        <dbReference type="Proteomes" id="UP000611640"/>
    </source>
</evidence>
<evidence type="ECO:0000256" key="2">
    <source>
        <dbReference type="ARBA" id="ARBA00022475"/>
    </source>
</evidence>
<name>A0A7R7DRL8_9ACTN</name>
<feature type="transmembrane region" description="Helical" evidence="6">
    <location>
        <begin position="67"/>
        <end position="86"/>
    </location>
</feature>
<dbReference type="RefSeq" id="WP_203962898.1">
    <property type="nucleotide sequence ID" value="NZ_AP023355.1"/>
</dbReference>
<dbReference type="GO" id="GO:0005886">
    <property type="term" value="C:plasma membrane"/>
    <property type="evidence" value="ECO:0007669"/>
    <property type="project" value="UniProtKB-ARBA"/>
</dbReference>
<dbReference type="PANTHER" id="PTHR34857">
    <property type="entry name" value="SLL0384 PROTEIN"/>
    <property type="match status" value="1"/>
</dbReference>
<evidence type="ECO:0000256" key="1">
    <source>
        <dbReference type="ARBA" id="ARBA00004141"/>
    </source>
</evidence>
<dbReference type="KEGG" id="atl:Athai_40420"/>
<dbReference type="CDD" id="cd16914">
    <property type="entry name" value="EcfT"/>
    <property type="match status" value="1"/>
</dbReference>
<protein>
    <submittedName>
        <fullName evidence="7">ABC transporter</fullName>
    </submittedName>
</protein>
<feature type="transmembrane region" description="Helical" evidence="6">
    <location>
        <begin position="20"/>
        <end position="37"/>
    </location>
</feature>
<comment type="subcellular location">
    <subcellularLocation>
        <location evidence="1">Membrane</location>
        <topology evidence="1">Multi-pass membrane protein</topology>
    </subcellularLocation>
</comment>
<keyword evidence="8" id="KW-1185">Reference proteome</keyword>
<evidence type="ECO:0000256" key="4">
    <source>
        <dbReference type="ARBA" id="ARBA00022989"/>
    </source>
</evidence>
<dbReference type="Proteomes" id="UP000611640">
    <property type="component" value="Chromosome"/>
</dbReference>
<dbReference type="AlphaFoldDB" id="A0A7R7DRL8"/>
<proteinExistence type="predicted"/>
<accession>A0A7R7DRL8</accession>
<feature type="transmembrane region" description="Helical" evidence="6">
    <location>
        <begin position="239"/>
        <end position="262"/>
    </location>
</feature>
<keyword evidence="4 6" id="KW-1133">Transmembrane helix</keyword>
<dbReference type="PANTHER" id="PTHR34857:SF2">
    <property type="entry name" value="SLL0384 PROTEIN"/>
    <property type="match status" value="1"/>
</dbReference>
<dbReference type="InterPro" id="IPR003339">
    <property type="entry name" value="ABC/ECF_trnsptr_transmembrane"/>
</dbReference>
<dbReference type="EMBL" id="AP023355">
    <property type="protein sequence ID" value="BCJ36539.1"/>
    <property type="molecule type" value="Genomic_DNA"/>
</dbReference>
<feature type="transmembrane region" description="Helical" evidence="6">
    <location>
        <begin position="43"/>
        <end position="60"/>
    </location>
</feature>